<protein>
    <submittedName>
        <fullName evidence="2">Uncharacterized protein</fullName>
    </submittedName>
</protein>
<evidence type="ECO:0000256" key="1">
    <source>
        <dbReference type="SAM" id="MobiDB-lite"/>
    </source>
</evidence>
<dbReference type="GO" id="GO:0045835">
    <property type="term" value="P:negative regulation of meiotic nuclear division"/>
    <property type="evidence" value="ECO:0007669"/>
    <property type="project" value="InterPro"/>
</dbReference>
<dbReference type="Ensembl" id="ENSEBUT00000026397.1">
    <property type="protein sequence ID" value="ENSEBUP00000025821.1"/>
    <property type="gene ID" value="ENSEBUG00000015914.1"/>
</dbReference>
<dbReference type="GO" id="GO:0005634">
    <property type="term" value="C:nucleus"/>
    <property type="evidence" value="ECO:0007669"/>
    <property type="project" value="TreeGrafter"/>
</dbReference>
<feature type="compositionally biased region" description="Basic and acidic residues" evidence="1">
    <location>
        <begin position="55"/>
        <end position="66"/>
    </location>
</feature>
<dbReference type="Ensembl" id="ENSEBUT00000026403.1">
    <property type="protein sequence ID" value="ENSEBUP00000025826.1"/>
    <property type="gene ID" value="ENSEBUG00000015914.1"/>
</dbReference>
<reference evidence="2" key="1">
    <citation type="submission" date="2025-05" db="UniProtKB">
        <authorList>
            <consortium name="Ensembl"/>
        </authorList>
    </citation>
    <scope>IDENTIFICATION</scope>
</reference>
<dbReference type="InterPro" id="IPR047147">
    <property type="entry name" value="FBX5_43"/>
</dbReference>
<proteinExistence type="predicted"/>
<keyword evidence="3" id="KW-1185">Reference proteome</keyword>
<dbReference type="GO" id="GO:0007088">
    <property type="term" value="P:regulation of mitotic nuclear division"/>
    <property type="evidence" value="ECO:0007669"/>
    <property type="project" value="InterPro"/>
</dbReference>
<dbReference type="PANTHER" id="PTHR15493">
    <property type="entry name" value="F-BOX ONLY PROTEIN 5 AND 43"/>
    <property type="match status" value="1"/>
</dbReference>
<name>A0A8C4RAD2_EPTBU</name>
<dbReference type="Proteomes" id="UP000694388">
    <property type="component" value="Unplaced"/>
</dbReference>
<evidence type="ECO:0000313" key="2">
    <source>
        <dbReference type="Ensembl" id="ENSEBUP00000025821.1"/>
    </source>
</evidence>
<dbReference type="PANTHER" id="PTHR15493:SF9">
    <property type="entry name" value="GH14043P"/>
    <property type="match status" value="1"/>
</dbReference>
<evidence type="ECO:0000313" key="3">
    <source>
        <dbReference type="Proteomes" id="UP000694388"/>
    </source>
</evidence>
<organism evidence="2 3">
    <name type="scientific">Eptatretus burgeri</name>
    <name type="common">Inshore hagfish</name>
    <dbReference type="NCBI Taxonomy" id="7764"/>
    <lineage>
        <taxon>Eukaryota</taxon>
        <taxon>Metazoa</taxon>
        <taxon>Chordata</taxon>
        <taxon>Craniata</taxon>
        <taxon>Vertebrata</taxon>
        <taxon>Cyclostomata</taxon>
        <taxon>Myxini</taxon>
        <taxon>Myxiniformes</taxon>
        <taxon>Myxinidae</taxon>
        <taxon>Eptatretinae</taxon>
        <taxon>Eptatretus</taxon>
    </lineage>
</organism>
<feature type="region of interest" description="Disordered" evidence="1">
    <location>
        <begin position="51"/>
        <end position="75"/>
    </location>
</feature>
<sequence>MVKKKSFSTYCPLPNLQPLSPPAMEKYHDDSLSTLNVQLQGEISGRMIKDMATPKPHDSFAAETKESPSCSQDDSAFETMNDDCELIPSLSHSDVLVNKSGQAKGSFRAGLVEDPVFLRPLPMTNLTHGSSCCSKAGTDSLERAQWRRSLIFNQSSCSDGEMDLLFAPEMTSSGKRTGRSLEKTLEARRRLYAQGRTSTLEDLLGKKSDELEHFYGPDAVFHKSGFESGIVTLQQSSIVVEEDSGGTSLNEGRHEETPSRLDRWLREGPEIPIVKWSASATPTSTTTTPSSGMVQGFQQDLGVVVGSCSPWDKGTENIEDSPGCVFESLTSDGSLSESDSGYEAEGMVQTQDLAQRSVSSIRRHRLSTISERSSQSEEEDNLRCRHKPSLVHWRAPSISDALAEEAVSDNSMQNELPTSVPHSKCTPHNAVVETESWSTPQLAVAHHTPIAEGAKANLVPGLQLAQALAERFHKELHKERVKTSSTSSEKYTRMAMRRAQECFLSDLSNSPALHFLIGKKMGLPHVDVLSELHRRDLWHIVNCIIDSMDLPDVLR</sequence>
<accession>A0A8C4RAD2</accession>
<dbReference type="AlphaFoldDB" id="A0A8C4RAD2"/>